<dbReference type="EMBL" id="NBSK02000003">
    <property type="protein sequence ID" value="KAJ0217766.1"/>
    <property type="molecule type" value="Genomic_DNA"/>
</dbReference>
<feature type="region of interest" description="Disordered" evidence="1">
    <location>
        <begin position="60"/>
        <end position="89"/>
    </location>
</feature>
<name>A0A9R1W7V0_LACSA</name>
<keyword evidence="3" id="KW-1185">Reference proteome</keyword>
<sequence length="89" mass="11160">MQSGPRIHRLQRWSQNKAVVFREAELQKEVEIMNAHKRRIGSFTENRRLLKQFCTRRRNKQRLKRRWRRRHFTPTNKSPTVSYMQNRRR</sequence>
<reference evidence="2 3" key="1">
    <citation type="journal article" date="2017" name="Nat. Commun.">
        <title>Genome assembly with in vitro proximity ligation data and whole-genome triplication in lettuce.</title>
        <authorList>
            <person name="Reyes-Chin-Wo S."/>
            <person name="Wang Z."/>
            <person name="Yang X."/>
            <person name="Kozik A."/>
            <person name="Arikit S."/>
            <person name="Song C."/>
            <person name="Xia L."/>
            <person name="Froenicke L."/>
            <person name="Lavelle D.O."/>
            <person name="Truco M.J."/>
            <person name="Xia R."/>
            <person name="Zhu S."/>
            <person name="Xu C."/>
            <person name="Xu H."/>
            <person name="Xu X."/>
            <person name="Cox K."/>
            <person name="Korf I."/>
            <person name="Meyers B.C."/>
            <person name="Michelmore R.W."/>
        </authorList>
    </citation>
    <scope>NUCLEOTIDE SEQUENCE [LARGE SCALE GENOMIC DNA]</scope>
    <source>
        <strain evidence="3">cv. Salinas</strain>
        <tissue evidence="2">Seedlings</tissue>
    </source>
</reference>
<evidence type="ECO:0000313" key="3">
    <source>
        <dbReference type="Proteomes" id="UP000235145"/>
    </source>
</evidence>
<evidence type="ECO:0000256" key="1">
    <source>
        <dbReference type="SAM" id="MobiDB-lite"/>
    </source>
</evidence>
<feature type="compositionally biased region" description="Polar residues" evidence="1">
    <location>
        <begin position="73"/>
        <end position="89"/>
    </location>
</feature>
<organism evidence="2 3">
    <name type="scientific">Lactuca sativa</name>
    <name type="common">Garden lettuce</name>
    <dbReference type="NCBI Taxonomy" id="4236"/>
    <lineage>
        <taxon>Eukaryota</taxon>
        <taxon>Viridiplantae</taxon>
        <taxon>Streptophyta</taxon>
        <taxon>Embryophyta</taxon>
        <taxon>Tracheophyta</taxon>
        <taxon>Spermatophyta</taxon>
        <taxon>Magnoliopsida</taxon>
        <taxon>eudicotyledons</taxon>
        <taxon>Gunneridae</taxon>
        <taxon>Pentapetalae</taxon>
        <taxon>asterids</taxon>
        <taxon>campanulids</taxon>
        <taxon>Asterales</taxon>
        <taxon>Asteraceae</taxon>
        <taxon>Cichorioideae</taxon>
        <taxon>Cichorieae</taxon>
        <taxon>Lactucinae</taxon>
        <taxon>Lactuca</taxon>
    </lineage>
</organism>
<accession>A0A9R1W7V0</accession>
<comment type="caution">
    <text evidence="2">The sequence shown here is derived from an EMBL/GenBank/DDBJ whole genome shotgun (WGS) entry which is preliminary data.</text>
</comment>
<dbReference type="Proteomes" id="UP000235145">
    <property type="component" value="Unassembled WGS sequence"/>
</dbReference>
<gene>
    <name evidence="2" type="ORF">LSAT_V11C300125810</name>
</gene>
<feature type="compositionally biased region" description="Basic residues" evidence="1">
    <location>
        <begin position="60"/>
        <end position="72"/>
    </location>
</feature>
<protein>
    <submittedName>
        <fullName evidence="2">Uncharacterized protein</fullName>
    </submittedName>
</protein>
<evidence type="ECO:0000313" key="2">
    <source>
        <dbReference type="EMBL" id="KAJ0217766.1"/>
    </source>
</evidence>
<proteinExistence type="predicted"/>
<dbReference type="AlphaFoldDB" id="A0A9R1W7V0"/>